<dbReference type="EMBL" id="JABEZZ010000006">
    <property type="protein sequence ID" value="MBA0588131.1"/>
    <property type="molecule type" value="Genomic_DNA"/>
</dbReference>
<keyword evidence="5" id="KW-0808">Transferase</keyword>
<reference evidence="9 10" key="1">
    <citation type="journal article" date="2019" name="Genome Biol. Evol.">
        <title>Insights into the evolution of the New World diploid cottons (Gossypium, subgenus Houzingenia) based on genome sequencing.</title>
        <authorList>
            <person name="Grover C.E."/>
            <person name="Arick M.A. 2nd"/>
            <person name="Thrash A."/>
            <person name="Conover J.L."/>
            <person name="Sanders W.S."/>
            <person name="Peterson D.G."/>
            <person name="Frelichowski J.E."/>
            <person name="Scheffler J.A."/>
            <person name="Scheffler B.E."/>
            <person name="Wendel J.F."/>
        </authorList>
    </citation>
    <scope>NUCLEOTIDE SEQUENCE [LARGE SCALE GENOMIC DNA]</scope>
    <source>
        <strain evidence="9">8</strain>
        <tissue evidence="9">Leaf</tissue>
    </source>
</reference>
<dbReference type="SFLD" id="SFLDS00019">
    <property type="entry name" value="Glutathione_Transferase_(cytos"/>
    <property type="match status" value="1"/>
</dbReference>
<dbReference type="Pfam" id="PF02798">
    <property type="entry name" value="GST_N"/>
    <property type="match status" value="1"/>
</dbReference>
<dbReference type="GO" id="GO:0004364">
    <property type="term" value="F:glutathione transferase activity"/>
    <property type="evidence" value="ECO:0007669"/>
    <property type="project" value="UniProtKB-EC"/>
</dbReference>
<evidence type="ECO:0000256" key="2">
    <source>
        <dbReference type="ARBA" id="ARBA00012452"/>
    </source>
</evidence>
<sequence length="104" mass="11965">MGEEVKVFGAWGSPFSSKVELALRLKGVLYDYIEEDLNNKSSLLLQYNPVYKKVPVLLHNGKSITESIIILEYIEETWKAYPILPQDPNDKAMARFWVNFIDGK</sequence>
<evidence type="ECO:0000259" key="8">
    <source>
        <dbReference type="PROSITE" id="PS50404"/>
    </source>
</evidence>
<evidence type="ECO:0000256" key="5">
    <source>
        <dbReference type="ARBA" id="ARBA00022679"/>
    </source>
</evidence>
<dbReference type="PANTHER" id="PTHR44548:SF4">
    <property type="entry name" value="S-TRANSFERASE, PUTATIVE-RELATED"/>
    <property type="match status" value="1"/>
</dbReference>
<evidence type="ECO:0000256" key="4">
    <source>
        <dbReference type="ARBA" id="ARBA00022575"/>
    </source>
</evidence>
<dbReference type="EC" id="2.5.1.18" evidence="2"/>
<dbReference type="InterPro" id="IPR004045">
    <property type="entry name" value="Glutathione_S-Trfase_N"/>
</dbReference>
<keyword evidence="4" id="KW-0216">Detoxification</keyword>
<dbReference type="Proteomes" id="UP000593578">
    <property type="component" value="Unassembled WGS sequence"/>
</dbReference>
<dbReference type="PANTHER" id="PTHR44548">
    <property type="entry name" value="GST N-TERMINAL DOMAIN-CONTAINING PROTEIN"/>
    <property type="match status" value="1"/>
</dbReference>
<name>A0A7J8PFT0_GOSRA</name>
<dbReference type="GO" id="GO:0005829">
    <property type="term" value="C:cytosol"/>
    <property type="evidence" value="ECO:0007669"/>
    <property type="project" value="UniProtKB-SubCell"/>
</dbReference>
<comment type="subcellular location">
    <subcellularLocation>
        <location evidence="1">Cytoplasm</location>
        <location evidence="1">Cytosol</location>
    </subcellularLocation>
</comment>
<dbReference type="Gene3D" id="1.20.1050.10">
    <property type="match status" value="1"/>
</dbReference>
<evidence type="ECO:0000256" key="1">
    <source>
        <dbReference type="ARBA" id="ARBA00004514"/>
    </source>
</evidence>
<dbReference type="SUPFAM" id="SSF52833">
    <property type="entry name" value="Thioredoxin-like"/>
    <property type="match status" value="1"/>
</dbReference>
<dbReference type="SFLD" id="SFLDG00358">
    <property type="entry name" value="Main_(cytGST)"/>
    <property type="match status" value="1"/>
</dbReference>
<evidence type="ECO:0000313" key="9">
    <source>
        <dbReference type="EMBL" id="MBA0588131.1"/>
    </source>
</evidence>
<feature type="domain" description="GST N-terminal" evidence="8">
    <location>
        <begin position="3"/>
        <end position="82"/>
    </location>
</feature>
<feature type="non-terminal residue" evidence="9">
    <location>
        <position position="104"/>
    </location>
</feature>
<dbReference type="GO" id="GO:0009407">
    <property type="term" value="P:toxin catabolic process"/>
    <property type="evidence" value="ECO:0007669"/>
    <property type="project" value="UniProtKB-ARBA"/>
</dbReference>
<proteinExistence type="inferred from homology"/>
<organism evidence="9 10">
    <name type="scientific">Gossypium raimondii</name>
    <name type="common">Peruvian cotton</name>
    <name type="synonym">Gossypium klotzschianum subsp. raimondii</name>
    <dbReference type="NCBI Taxonomy" id="29730"/>
    <lineage>
        <taxon>Eukaryota</taxon>
        <taxon>Viridiplantae</taxon>
        <taxon>Streptophyta</taxon>
        <taxon>Embryophyta</taxon>
        <taxon>Tracheophyta</taxon>
        <taxon>Spermatophyta</taxon>
        <taxon>Magnoliopsida</taxon>
        <taxon>eudicotyledons</taxon>
        <taxon>Gunneridae</taxon>
        <taxon>Pentapetalae</taxon>
        <taxon>rosids</taxon>
        <taxon>malvids</taxon>
        <taxon>Malvales</taxon>
        <taxon>Malvaceae</taxon>
        <taxon>Malvoideae</taxon>
        <taxon>Gossypium</taxon>
    </lineage>
</organism>
<evidence type="ECO:0000256" key="7">
    <source>
        <dbReference type="ARBA" id="ARBA00047960"/>
    </source>
</evidence>
<gene>
    <name evidence="9" type="ORF">Gorai_001244</name>
</gene>
<dbReference type="AlphaFoldDB" id="A0A7J8PFT0"/>
<dbReference type="InterPro" id="IPR040079">
    <property type="entry name" value="Glutathione_S-Trfase"/>
</dbReference>
<evidence type="ECO:0000256" key="6">
    <source>
        <dbReference type="ARBA" id="ARBA00025743"/>
    </source>
</evidence>
<evidence type="ECO:0000313" key="10">
    <source>
        <dbReference type="Proteomes" id="UP000593578"/>
    </source>
</evidence>
<protein>
    <recommendedName>
        <fullName evidence="2">glutathione transferase</fullName>
        <ecNumber evidence="2">2.5.1.18</ecNumber>
    </recommendedName>
</protein>
<dbReference type="CDD" id="cd03058">
    <property type="entry name" value="GST_N_Tau"/>
    <property type="match status" value="1"/>
</dbReference>
<dbReference type="PROSITE" id="PS50404">
    <property type="entry name" value="GST_NTER"/>
    <property type="match status" value="1"/>
</dbReference>
<dbReference type="FunFam" id="3.40.30.10:FF:000014">
    <property type="entry name" value="Tau class glutathione S-transferase"/>
    <property type="match status" value="1"/>
</dbReference>
<comment type="caution">
    <text evidence="9">The sequence shown here is derived from an EMBL/GenBank/DDBJ whole genome shotgun (WGS) entry which is preliminary data.</text>
</comment>
<keyword evidence="3" id="KW-0963">Cytoplasm</keyword>
<accession>A0A7J8PFT0</accession>
<comment type="similarity">
    <text evidence="6">Belongs to the GST superfamily. Tau family.</text>
</comment>
<comment type="catalytic activity">
    <reaction evidence="7">
        <text>RX + glutathione = an S-substituted glutathione + a halide anion + H(+)</text>
        <dbReference type="Rhea" id="RHEA:16437"/>
        <dbReference type="ChEBI" id="CHEBI:15378"/>
        <dbReference type="ChEBI" id="CHEBI:16042"/>
        <dbReference type="ChEBI" id="CHEBI:17792"/>
        <dbReference type="ChEBI" id="CHEBI:57925"/>
        <dbReference type="ChEBI" id="CHEBI:90779"/>
        <dbReference type="EC" id="2.5.1.18"/>
    </reaction>
</comment>
<evidence type="ECO:0000256" key="3">
    <source>
        <dbReference type="ARBA" id="ARBA00022490"/>
    </source>
</evidence>
<dbReference type="Gene3D" id="3.40.30.10">
    <property type="entry name" value="Glutaredoxin"/>
    <property type="match status" value="1"/>
</dbReference>
<dbReference type="InterPro" id="IPR036249">
    <property type="entry name" value="Thioredoxin-like_sf"/>
</dbReference>